<dbReference type="Proteomes" id="UP000445000">
    <property type="component" value="Unassembled WGS sequence"/>
</dbReference>
<dbReference type="EMBL" id="BLJN01000004">
    <property type="protein sequence ID" value="GFE82495.1"/>
    <property type="molecule type" value="Genomic_DNA"/>
</dbReference>
<organism evidence="1 2">
    <name type="scientific">Steroidobacter agaridevorans</name>
    <dbReference type="NCBI Taxonomy" id="2695856"/>
    <lineage>
        <taxon>Bacteria</taxon>
        <taxon>Pseudomonadati</taxon>
        <taxon>Pseudomonadota</taxon>
        <taxon>Gammaproteobacteria</taxon>
        <taxon>Steroidobacterales</taxon>
        <taxon>Steroidobacteraceae</taxon>
        <taxon>Steroidobacter</taxon>
    </lineage>
</organism>
<dbReference type="AlphaFoldDB" id="A0A829YGA9"/>
<gene>
    <name evidence="1" type="ORF">GCM10011487_44950</name>
</gene>
<evidence type="ECO:0000313" key="2">
    <source>
        <dbReference type="Proteomes" id="UP000445000"/>
    </source>
</evidence>
<keyword evidence="2" id="KW-1185">Reference proteome</keyword>
<protein>
    <submittedName>
        <fullName evidence="1">Uncharacterized protein</fullName>
    </submittedName>
</protein>
<comment type="caution">
    <text evidence="1">The sequence shown here is derived from an EMBL/GenBank/DDBJ whole genome shotgun (WGS) entry which is preliminary data.</text>
</comment>
<evidence type="ECO:0000313" key="1">
    <source>
        <dbReference type="EMBL" id="GFE82495.1"/>
    </source>
</evidence>
<accession>A0A829YGA9</accession>
<proteinExistence type="predicted"/>
<name>A0A829YGA9_9GAMM</name>
<reference evidence="2" key="1">
    <citation type="submission" date="2020-01" db="EMBL/GenBank/DDBJ databases">
        <title>'Steroidobacter agaridevorans' sp. nov., agar-degrading bacteria isolated from rhizosphere soils.</title>
        <authorList>
            <person name="Ikenaga M."/>
            <person name="Kataoka M."/>
            <person name="Murouchi A."/>
            <person name="Katsuragi S."/>
            <person name="Sakai M."/>
        </authorList>
    </citation>
    <scope>NUCLEOTIDE SEQUENCE [LARGE SCALE GENOMIC DNA]</scope>
    <source>
        <strain evidence="2">YU21-B</strain>
    </source>
</reference>
<sequence>MQAGMSDTVTEAFEALLVRYEHELNSLQTEDFFERIPSWLLELNPIATGLWSSAPAFDGQRGAASV</sequence>